<dbReference type="NCBIfam" id="TIGR03573">
    <property type="entry name" value="WbuX"/>
    <property type="match status" value="1"/>
</dbReference>
<keyword evidence="2" id="KW-1185">Reference proteome</keyword>
<dbReference type="Gene3D" id="3.40.50.620">
    <property type="entry name" value="HUPs"/>
    <property type="match status" value="1"/>
</dbReference>
<dbReference type="eggNOG" id="COG0037">
    <property type="taxonomic scope" value="Bacteria"/>
</dbReference>
<protein>
    <submittedName>
        <fullName evidence="1">ATPase of the PP-loop superfamily implicated in cell cycle control protein</fullName>
    </submittedName>
</protein>
<dbReference type="AlphaFoldDB" id="D8IUD9"/>
<reference evidence="1 2" key="1">
    <citation type="submission" date="2010-04" db="EMBL/GenBank/DDBJ databases">
        <title>The genome of Herbaspirillum seropedicae SmR1, an endophytic, nitrogen-fixing, plant-growth promoting beta-Proteobacteria.</title>
        <authorList>
            <person name="Pedrosa F.O."/>
            <person name="Monteiro R.A."/>
            <person name="Wassem R."/>
            <person name="Cruz L.M."/>
            <person name="Ayub R.A."/>
            <person name="Colauto N.B."/>
            <person name="Fernandez M.A."/>
            <person name="Fungaro M.H.P."/>
            <person name="Grisard E.C."/>
            <person name="Hungria M."/>
            <person name="Madeira H.M.F."/>
            <person name="Nodari R.O."/>
            <person name="Osaku C.A."/>
            <person name="Petzl-Erler M.L."/>
            <person name="Terenzi H."/>
            <person name="Vieira L.G.E."/>
            <person name="Almeida M.I.M."/>
            <person name="Alves L.R."/>
            <person name="Arantes O.M.N."/>
            <person name="Balsanelli E."/>
            <person name="Barcellos F.G."/>
            <person name="Baura V.A."/>
            <person name="Binde D.R."/>
            <person name="Campo R.J."/>
            <person name="Chubatsu L.S."/>
            <person name="Chueire L.M.O."/>
            <person name="Ciferri R.R."/>
            <person name="Correa L.C."/>
            <person name="da Conceicao Silva J.L."/>
            <person name="Dabul A.N.G."/>
            <person name="Dambros B.P."/>
            <person name="Faoro H."/>
            <person name="Favetti A."/>
            <person name="Friedermann G."/>
            <person name="Furlaneto M.C."/>
            <person name="Gasques L.S."/>
            <person name="Gimenes C.C.T."/>
            <person name="Gioppo N.M.R."/>
            <person name="Glienke-Blanco C."/>
            <person name="Godoy L.P."/>
            <person name="Guerra M.P."/>
            <person name="Karp S."/>
            <person name="Kava-Cordeiro V."/>
            <person name="Margarido V.P."/>
            <person name="Mathioni S.M."/>
            <person name="Menck-Soares M.A."/>
            <person name="Murace N.K."/>
            <person name="Nicolas M.F."/>
            <person name="Oliveira C.E.C."/>
            <person name="Pagnan N.A.B."/>
            <person name="Pamphile J.A."/>
            <person name="Patussi E.V."/>
            <person name="Pereira L.F.P."/>
            <person name="Pereira-Ferrari L."/>
            <person name="Pinto F.G.S."/>
            <person name="Precoma C."/>
            <person name="Prioli A.J."/>
            <person name="Prioli S.M.A.P."/>
            <person name="Raittz R.T."/>
            <person name="Ramos H.J.O."/>
            <person name="Ribeiro E.M.S.F."/>
            <person name="Rigo L.U."/>
            <person name="Rocha C.L.M.S.C."/>
            <person name="Rocha S.N."/>
            <person name="Santos K."/>
            <person name="Satori D."/>
            <person name="Silva A.G."/>
            <person name="Simao R.C.G."/>
            <person name="Soares M.A.M."/>
            <person name="Souza E.M."/>
            <person name="Steffens M.B.R."/>
            <person name="Steindel M."/>
            <person name="Tadra-Sfeir M.Z."/>
            <person name="Takahashi E.K."/>
            <person name="Torres R.A."/>
            <person name="Valle J.S."/>
            <person name="Vernal J.I."/>
            <person name="Vilas-Boas L.A."/>
            <person name="Watanabe M.A.E."/>
            <person name="Weiss V.A."/>
            <person name="Yates M.A."/>
            <person name="Souza E.M."/>
        </authorList>
    </citation>
    <scope>NUCLEOTIDE SEQUENCE [LARGE SCALE GENOMIC DNA]</scope>
    <source>
        <strain evidence="1 2">SmR1</strain>
    </source>
</reference>
<dbReference type="OrthoDB" id="8557965at2"/>
<gene>
    <name evidence="1" type="primary">mesJ</name>
    <name evidence="1" type="ordered locus">Hsero_4202</name>
</gene>
<evidence type="ECO:0000313" key="2">
    <source>
        <dbReference type="Proteomes" id="UP000000329"/>
    </source>
</evidence>
<sequence length="410" mass="47208">MGQPGPLAWAGPSSRRKLNVLQNPDISQVDLKICSRCIYDERVPAIHFDDQGVCNYCRQVESLINQYGTGRPKGEAEFARILDDIRRDGRGKQYDCIVGVSGGTDSSYLVHLAKQWGLRPLAVHYDNTWNSAIATMNIHKVLDGLGVDLYTHVVANKEADDIFRSFFLSGVAEIEASTDLGYAYLLRKVAAKYSIKYILEGHSFVEEGITPLGRNYFDGRYIQAIHQQFGSMPMKTYPLMTFSRFLKSALFNQVKFIRPLWYLNYSKEDAKKFLSETFGWRYYGGHHLENRMTAFYHSVYLPQKFGGDMRNNTLSARARNGNMSREQAWAEYNSPPLVEDELVSYFKKRLGLSDKVYEQIMQAPAKNWTQYPTYKKRFERLRPLFYMLAKANLVPMSFYLKYCFPAKAPT</sequence>
<dbReference type="EMBL" id="CP002039">
    <property type="protein sequence ID" value="ADJ65671.1"/>
    <property type="molecule type" value="Genomic_DNA"/>
</dbReference>
<dbReference type="STRING" id="757424.Hsero_4202"/>
<dbReference type="KEGG" id="hse:Hsero_4202"/>
<organism evidence="1 2">
    <name type="scientific">Herbaspirillum seropedicae (strain SmR1)</name>
    <dbReference type="NCBI Taxonomy" id="757424"/>
    <lineage>
        <taxon>Bacteria</taxon>
        <taxon>Pseudomonadati</taxon>
        <taxon>Pseudomonadota</taxon>
        <taxon>Betaproteobacteria</taxon>
        <taxon>Burkholderiales</taxon>
        <taxon>Oxalobacteraceae</taxon>
        <taxon>Herbaspirillum</taxon>
    </lineage>
</organism>
<proteinExistence type="predicted"/>
<accession>D8IUD9</accession>
<name>D8IUD9_HERSS</name>
<dbReference type="InterPro" id="IPR014729">
    <property type="entry name" value="Rossmann-like_a/b/a_fold"/>
</dbReference>
<dbReference type="Proteomes" id="UP000000329">
    <property type="component" value="Chromosome"/>
</dbReference>
<evidence type="ECO:0000313" key="1">
    <source>
        <dbReference type="EMBL" id="ADJ65671.1"/>
    </source>
</evidence>
<dbReference type="InterPro" id="IPR020022">
    <property type="entry name" value="N-acetyl_sugar_amidoTrfase"/>
</dbReference>
<dbReference type="HOGENOM" id="CLU_056004_0_0_4"/>
<dbReference type="SUPFAM" id="SSF52402">
    <property type="entry name" value="Adenine nucleotide alpha hydrolases-like"/>
    <property type="match status" value="1"/>
</dbReference>